<reference evidence="1" key="1">
    <citation type="submission" date="2023-03" db="EMBL/GenBank/DDBJ databases">
        <title>Genome sequence of Brevundimonas nasdae SJTX8.</title>
        <authorList>
            <person name="Liang R."/>
        </authorList>
    </citation>
    <scope>NUCLEOTIDE SEQUENCE</scope>
    <source>
        <strain evidence="1">X8</strain>
    </source>
</reference>
<dbReference type="EMBL" id="CP119180">
    <property type="protein sequence ID" value="WOB78896.1"/>
    <property type="molecule type" value="Genomic_DNA"/>
</dbReference>
<sequence>MTFSYTAVLHIPNSREHEWRTRCSDMREGQRPIDDLREHVLMQTDTVADLEGVDRTGVLVLVPSPSDVVATAISRFGMSPLEAVRYASVKFAHAAECVASGARVASAEFGDLKIEPTIDVAPDKAVCSSVPPAFLTSLAYFTPFPPRLGSGATIHSSLFLTRKEDQTNVPATFDIDMTGRRRILIFGPYLELPPGVWRAVIRFQLKKTDAVVSLRFEWASGEDGVRLERDLHDDGVYDVSLERAWASPGPCELRIWLDRSVFDASLVIEAVQLKMIG</sequence>
<evidence type="ECO:0000313" key="1">
    <source>
        <dbReference type="EMBL" id="WOB78896.1"/>
    </source>
</evidence>
<gene>
    <name evidence="1" type="ORF">PZA08_01670</name>
</gene>
<keyword evidence="2" id="KW-1185">Reference proteome</keyword>
<name>A0ACD4VM40_9CAUL</name>
<protein>
    <submittedName>
        <fullName evidence="1">Uncharacterized protein</fullName>
    </submittedName>
</protein>
<organism evidence="1 2">
    <name type="scientific">Brevundimonas nasdae</name>
    <dbReference type="NCBI Taxonomy" id="172043"/>
    <lineage>
        <taxon>Bacteria</taxon>
        <taxon>Pseudomonadati</taxon>
        <taxon>Pseudomonadota</taxon>
        <taxon>Alphaproteobacteria</taxon>
        <taxon>Caulobacterales</taxon>
        <taxon>Caulobacteraceae</taxon>
        <taxon>Brevundimonas</taxon>
    </lineage>
</organism>
<evidence type="ECO:0000313" key="2">
    <source>
        <dbReference type="Proteomes" id="UP001302493"/>
    </source>
</evidence>
<proteinExistence type="predicted"/>
<accession>A0ACD4VM40</accession>
<dbReference type="Proteomes" id="UP001302493">
    <property type="component" value="Chromosome"/>
</dbReference>